<feature type="non-terminal residue" evidence="9">
    <location>
        <position position="1"/>
    </location>
</feature>
<dbReference type="InterPro" id="IPR036880">
    <property type="entry name" value="Kunitz_BPTI_sf"/>
</dbReference>
<evidence type="ECO:0000313" key="10">
    <source>
        <dbReference type="Proteomes" id="UP000018936"/>
    </source>
</evidence>
<name>V8N8G2_OPHHA</name>
<comment type="caution">
    <text evidence="9">The sequence shown here is derived from an EMBL/GenBank/DDBJ whole genome shotgun (WGS) entry which is preliminary data.</text>
</comment>
<proteinExistence type="inferred from homology"/>
<evidence type="ECO:0000259" key="7">
    <source>
        <dbReference type="PROSITE" id="PS50279"/>
    </source>
</evidence>
<evidence type="ECO:0000256" key="2">
    <source>
        <dbReference type="ARBA" id="ARBA00022525"/>
    </source>
</evidence>
<dbReference type="SUPFAM" id="SSF57256">
    <property type="entry name" value="Elafin-like"/>
    <property type="match status" value="1"/>
</dbReference>
<dbReference type="GO" id="GO:0042742">
    <property type="term" value="P:defense response to bacterium"/>
    <property type="evidence" value="ECO:0007669"/>
    <property type="project" value="UniProtKB-KW"/>
</dbReference>
<dbReference type="Gene3D" id="4.10.410.10">
    <property type="entry name" value="Pancreatic trypsin inhibitor Kunitz domain"/>
    <property type="match status" value="1"/>
</dbReference>
<evidence type="ECO:0000256" key="4">
    <source>
        <dbReference type="ARBA" id="ARBA00023022"/>
    </source>
</evidence>
<dbReference type="Pfam" id="PF00095">
    <property type="entry name" value="WAP"/>
    <property type="match status" value="2"/>
</dbReference>
<dbReference type="EMBL" id="AZIM01006597">
    <property type="protein sequence ID" value="ETE58539.1"/>
    <property type="molecule type" value="Genomic_DNA"/>
</dbReference>
<dbReference type="SUPFAM" id="SSF57362">
    <property type="entry name" value="BPTI-like"/>
    <property type="match status" value="1"/>
</dbReference>
<dbReference type="InterPro" id="IPR036645">
    <property type="entry name" value="Elafin-like_sf"/>
</dbReference>
<sequence length="159" mass="17746">MRISPNDNHCDTFCSSDDSCSDNQLCCATSCGQECKYPEGDTVGYCPVMIHPPNIRASPLCFENCSSDQECNGGFPFPPKKCCHFGGGKLCVEALEVRSDQCQLPGDQGSCSKELQHFYYDPEEKKCVSYVYRGCEDNSNKFETMEECEKAWQMQPPVA</sequence>
<dbReference type="PROSITE" id="PS50279">
    <property type="entry name" value="BPTI_KUNITZ_2"/>
    <property type="match status" value="1"/>
</dbReference>
<comment type="similarity">
    <text evidence="6">Belongs to the venom waprin family.</text>
</comment>
<dbReference type="GO" id="GO:0005576">
    <property type="term" value="C:extracellular region"/>
    <property type="evidence" value="ECO:0007669"/>
    <property type="project" value="UniProtKB-SubCell"/>
</dbReference>
<dbReference type="InterPro" id="IPR008197">
    <property type="entry name" value="WAP_dom"/>
</dbReference>
<comment type="subcellular location">
    <subcellularLocation>
        <location evidence="1">Secreted</location>
    </subcellularLocation>
</comment>
<dbReference type="InterPro" id="IPR002223">
    <property type="entry name" value="Kunitz_BPTI"/>
</dbReference>
<evidence type="ECO:0000256" key="1">
    <source>
        <dbReference type="ARBA" id="ARBA00004613"/>
    </source>
</evidence>
<organism evidence="9 10">
    <name type="scientific">Ophiophagus hannah</name>
    <name type="common">King cobra</name>
    <name type="synonym">Naja hannah</name>
    <dbReference type="NCBI Taxonomy" id="8665"/>
    <lineage>
        <taxon>Eukaryota</taxon>
        <taxon>Metazoa</taxon>
        <taxon>Chordata</taxon>
        <taxon>Craniata</taxon>
        <taxon>Vertebrata</taxon>
        <taxon>Euteleostomi</taxon>
        <taxon>Lepidosauria</taxon>
        <taxon>Squamata</taxon>
        <taxon>Bifurcata</taxon>
        <taxon>Unidentata</taxon>
        <taxon>Episquamata</taxon>
        <taxon>Toxicofera</taxon>
        <taxon>Serpentes</taxon>
        <taxon>Colubroidea</taxon>
        <taxon>Elapidae</taxon>
        <taxon>Elapinae</taxon>
        <taxon>Ophiophagus</taxon>
    </lineage>
</organism>
<dbReference type="PROSITE" id="PS51390">
    <property type="entry name" value="WAP"/>
    <property type="match status" value="1"/>
</dbReference>
<keyword evidence="4" id="KW-0044">Antibiotic</keyword>
<dbReference type="PANTHER" id="PTHR46751">
    <property type="entry name" value="EPPIN"/>
    <property type="match status" value="1"/>
</dbReference>
<dbReference type="Pfam" id="PF00014">
    <property type="entry name" value="Kunitz_BPTI"/>
    <property type="match status" value="1"/>
</dbReference>
<keyword evidence="5" id="KW-1015">Disulfide bond</keyword>
<evidence type="ECO:0000256" key="3">
    <source>
        <dbReference type="ARBA" id="ARBA00022529"/>
    </source>
</evidence>
<dbReference type="OrthoDB" id="9048113at2759"/>
<feature type="domain" description="WAP" evidence="8">
    <location>
        <begin position="1"/>
        <end position="39"/>
    </location>
</feature>
<evidence type="ECO:0000313" key="9">
    <source>
        <dbReference type="EMBL" id="ETE58539.1"/>
    </source>
</evidence>
<keyword evidence="3" id="KW-0929">Antimicrobial</keyword>
<dbReference type="AlphaFoldDB" id="V8N8G2"/>
<evidence type="ECO:0000256" key="6">
    <source>
        <dbReference type="ARBA" id="ARBA00035122"/>
    </source>
</evidence>
<dbReference type="InterPro" id="IPR051388">
    <property type="entry name" value="Serpin_venom_toxin"/>
</dbReference>
<accession>V8N8G2</accession>
<reference evidence="9 10" key="1">
    <citation type="journal article" date="2013" name="Proc. Natl. Acad. Sci. U.S.A.">
        <title>The king cobra genome reveals dynamic gene evolution and adaptation in the snake venom system.</title>
        <authorList>
            <person name="Vonk F.J."/>
            <person name="Casewell N.R."/>
            <person name="Henkel C.V."/>
            <person name="Heimberg A.M."/>
            <person name="Jansen H.J."/>
            <person name="McCleary R.J."/>
            <person name="Kerkkamp H.M."/>
            <person name="Vos R.A."/>
            <person name="Guerreiro I."/>
            <person name="Calvete J.J."/>
            <person name="Wuster W."/>
            <person name="Woods A.E."/>
            <person name="Logan J.M."/>
            <person name="Harrison R.A."/>
            <person name="Castoe T.A."/>
            <person name="de Koning A.P."/>
            <person name="Pollock D.D."/>
            <person name="Yandell M."/>
            <person name="Calderon D."/>
            <person name="Renjifo C."/>
            <person name="Currier R.B."/>
            <person name="Salgado D."/>
            <person name="Pla D."/>
            <person name="Sanz L."/>
            <person name="Hyder A.S."/>
            <person name="Ribeiro J.M."/>
            <person name="Arntzen J.W."/>
            <person name="van den Thillart G.E."/>
            <person name="Boetzer M."/>
            <person name="Pirovano W."/>
            <person name="Dirks R.P."/>
            <person name="Spaink H.P."/>
            <person name="Duboule D."/>
            <person name="McGlinn E."/>
            <person name="Kini R.M."/>
            <person name="Richardson M.K."/>
        </authorList>
    </citation>
    <scope>NUCLEOTIDE SEQUENCE</scope>
    <source>
        <tissue evidence="9">Blood</tissue>
    </source>
</reference>
<dbReference type="Proteomes" id="UP000018936">
    <property type="component" value="Unassembled WGS sequence"/>
</dbReference>
<gene>
    <name evidence="9" type="primary">Wfdc8</name>
    <name evidence="9" type="ORF">L345_15739</name>
</gene>
<dbReference type="SMART" id="SM00131">
    <property type="entry name" value="KU"/>
    <property type="match status" value="1"/>
</dbReference>
<dbReference type="PRINTS" id="PR00759">
    <property type="entry name" value="BASICPTASE"/>
</dbReference>
<evidence type="ECO:0000256" key="5">
    <source>
        <dbReference type="ARBA" id="ARBA00023157"/>
    </source>
</evidence>
<keyword evidence="2" id="KW-0964">Secreted</keyword>
<feature type="domain" description="BPTI/Kunitz inhibitor" evidence="7">
    <location>
        <begin position="102"/>
        <end position="150"/>
    </location>
</feature>
<dbReference type="PANTHER" id="PTHR46751:SF1">
    <property type="entry name" value="WAP FOUR-DISULFIDE CORE DOMAIN PROTEIN 6A"/>
    <property type="match status" value="1"/>
</dbReference>
<dbReference type="GO" id="GO:0004867">
    <property type="term" value="F:serine-type endopeptidase inhibitor activity"/>
    <property type="evidence" value="ECO:0007669"/>
    <property type="project" value="InterPro"/>
</dbReference>
<keyword evidence="10" id="KW-1185">Reference proteome</keyword>
<evidence type="ECO:0000259" key="8">
    <source>
        <dbReference type="PROSITE" id="PS51390"/>
    </source>
</evidence>
<dbReference type="CDD" id="cd00109">
    <property type="entry name" value="Kunitz-type"/>
    <property type="match status" value="1"/>
</dbReference>
<dbReference type="Gene3D" id="4.10.75.10">
    <property type="entry name" value="Elafin-like"/>
    <property type="match status" value="2"/>
</dbReference>
<protein>
    <submittedName>
        <fullName evidence="9">WAP four-disulfide core domain protein 8</fullName>
    </submittedName>
</protein>